<dbReference type="KEGG" id="amr:AM1_C0171"/>
<evidence type="ECO:0000313" key="1">
    <source>
        <dbReference type="EMBL" id="ABW32474.1"/>
    </source>
</evidence>
<keyword evidence="1" id="KW-0614">Plasmid</keyword>
<geneLocation type="plasmid" evidence="1 2">
    <name>pREB3</name>
</geneLocation>
<dbReference type="EMBL" id="CP000840">
    <property type="protein sequence ID" value="ABW32474.1"/>
    <property type="molecule type" value="Genomic_DNA"/>
</dbReference>
<name>A8ZMR3_ACAM1</name>
<protein>
    <submittedName>
        <fullName evidence="1">Uncharacterized protein</fullName>
    </submittedName>
</protein>
<proteinExistence type="predicted"/>
<accession>A8ZMR3</accession>
<organism evidence="1 2">
    <name type="scientific">Acaryochloris marina (strain MBIC 11017)</name>
    <dbReference type="NCBI Taxonomy" id="329726"/>
    <lineage>
        <taxon>Bacteria</taxon>
        <taxon>Bacillati</taxon>
        <taxon>Cyanobacteriota</taxon>
        <taxon>Cyanophyceae</taxon>
        <taxon>Acaryochloridales</taxon>
        <taxon>Acaryochloridaceae</taxon>
        <taxon>Acaryochloris</taxon>
    </lineage>
</organism>
<dbReference type="AlphaFoldDB" id="A8ZMR3"/>
<dbReference type="Proteomes" id="UP000000268">
    <property type="component" value="Plasmid pREB3"/>
</dbReference>
<sequence>MISIEKPELDKPHTVYLATVEELMEDFYNISQKMSECGESWKITLERPKFDTEDGE</sequence>
<reference evidence="1 2" key="1">
    <citation type="journal article" date="2008" name="Proc. Natl. Acad. Sci. U.S.A.">
        <title>Niche adaptation and genome expansion in the chlorophyll d-producing cyanobacterium Acaryochloris marina.</title>
        <authorList>
            <person name="Swingley W.D."/>
            <person name="Chen M."/>
            <person name="Cheung P.C."/>
            <person name="Conrad A.L."/>
            <person name="Dejesa L.C."/>
            <person name="Hao J."/>
            <person name="Honchak B.M."/>
            <person name="Karbach L.E."/>
            <person name="Kurdoglu A."/>
            <person name="Lahiri S."/>
            <person name="Mastrian S.D."/>
            <person name="Miyashita H."/>
            <person name="Page L."/>
            <person name="Ramakrishna P."/>
            <person name="Satoh S."/>
            <person name="Sattley W.M."/>
            <person name="Shimada Y."/>
            <person name="Taylor H.L."/>
            <person name="Tomo T."/>
            <person name="Tsuchiya T."/>
            <person name="Wang Z.T."/>
            <person name="Raymond J."/>
            <person name="Mimuro M."/>
            <person name="Blankenship R.E."/>
            <person name="Touchman J.W."/>
        </authorList>
    </citation>
    <scope>NUCLEOTIDE SEQUENCE [LARGE SCALE GENOMIC DNA]</scope>
    <source>
        <strain evidence="2">MBIC 11017</strain>
        <plasmid evidence="2">Plasmid pREB3</plasmid>
    </source>
</reference>
<keyword evidence="2" id="KW-1185">Reference proteome</keyword>
<gene>
    <name evidence="1" type="ordered locus">AM1_C0171</name>
</gene>
<dbReference type="HOGENOM" id="CLU_3003397_0_0_3"/>
<evidence type="ECO:0000313" key="2">
    <source>
        <dbReference type="Proteomes" id="UP000000268"/>
    </source>
</evidence>